<dbReference type="InterPro" id="IPR028082">
    <property type="entry name" value="Peripla_BP_I"/>
</dbReference>
<organism evidence="6">
    <name type="scientific">Candidatus Moduliflexus flocculans</name>
    <dbReference type="NCBI Taxonomy" id="1499966"/>
    <lineage>
        <taxon>Bacteria</taxon>
        <taxon>Candidatus Moduliflexota</taxon>
        <taxon>Candidatus Moduliflexia</taxon>
        <taxon>Candidatus Moduliflexales</taxon>
        <taxon>Candidatus Moduliflexaceae</taxon>
    </lineage>
</organism>
<name>A0A0S6VRR2_9BACT</name>
<keyword evidence="1" id="KW-0678">Repressor</keyword>
<dbReference type="Gene3D" id="3.40.50.2300">
    <property type="match status" value="2"/>
</dbReference>
<evidence type="ECO:0000256" key="3">
    <source>
        <dbReference type="ARBA" id="ARBA00023125"/>
    </source>
</evidence>
<sequence length="377" mass="42680">MKIDESNPTPKYLQLKEIIKQYFESEQYKPGQKIPSENELITQFNVSRNTVRQALSELVNEGFIYKKHGSGSFFSGKTQDETTQSFLIGVITSFISYYIYPPIIQGIDDVAHKKHYNIVLGSSRGDQEKELICLEQLLQKDIDGLLIEPAGGFQDIRESKVLALLKDITIPVMFINWVIDDPDVSFVSINDREGGFTATEYLIAAGHQRIACIYPNDHVPGIQRHLGYRKALEQFHIPYDPQLDKGGTIFRWNEAEYIGRLVKELLMLGDKKPTAMFFFNDSAALQGGYQAIREFGLKIPQDISVVGFDDSELAAVADVPLTSVSHPKYQIGRWAAEILFEDITSRGPKPPTKQMVINPILVERDSVRFLNMPDEND</sequence>
<dbReference type="SMART" id="SM00345">
    <property type="entry name" value="HTH_GNTR"/>
    <property type="match status" value="1"/>
</dbReference>
<dbReference type="InterPro" id="IPR046335">
    <property type="entry name" value="LacI/GalR-like_sensor"/>
</dbReference>
<dbReference type="EMBL" id="DF820455">
    <property type="protein sequence ID" value="GAK49936.1"/>
    <property type="molecule type" value="Genomic_DNA"/>
</dbReference>
<evidence type="ECO:0000256" key="1">
    <source>
        <dbReference type="ARBA" id="ARBA00022491"/>
    </source>
</evidence>
<keyword evidence="7" id="KW-1185">Reference proteome</keyword>
<evidence type="ECO:0000256" key="2">
    <source>
        <dbReference type="ARBA" id="ARBA00023015"/>
    </source>
</evidence>
<dbReference type="PRINTS" id="PR00035">
    <property type="entry name" value="HTHGNTR"/>
</dbReference>
<dbReference type="STRING" id="1499966.U14_01160"/>
<dbReference type="Proteomes" id="UP000030700">
    <property type="component" value="Unassembled WGS sequence"/>
</dbReference>
<dbReference type="InterPro" id="IPR036388">
    <property type="entry name" value="WH-like_DNA-bd_sf"/>
</dbReference>
<dbReference type="HOGENOM" id="CLU_037628_15_0_0"/>
<reference evidence="6" key="1">
    <citation type="journal article" date="2015" name="PeerJ">
        <title>First genomic representation of candidate bacterial phylum KSB3 points to enhanced environmental sensing as a trigger of wastewater bulking.</title>
        <authorList>
            <person name="Sekiguchi Y."/>
            <person name="Ohashi A."/>
            <person name="Parks D.H."/>
            <person name="Yamauchi T."/>
            <person name="Tyson G.W."/>
            <person name="Hugenholtz P."/>
        </authorList>
    </citation>
    <scope>NUCLEOTIDE SEQUENCE [LARGE SCALE GENOMIC DNA]</scope>
</reference>
<proteinExistence type="predicted"/>
<dbReference type="InterPro" id="IPR000524">
    <property type="entry name" value="Tscrpt_reg_HTH_GntR"/>
</dbReference>
<dbReference type="CDD" id="cd01541">
    <property type="entry name" value="PBP1_AraR"/>
    <property type="match status" value="1"/>
</dbReference>
<dbReference type="PANTHER" id="PTHR30146">
    <property type="entry name" value="LACI-RELATED TRANSCRIPTIONAL REPRESSOR"/>
    <property type="match status" value="1"/>
</dbReference>
<evidence type="ECO:0000259" key="5">
    <source>
        <dbReference type="PROSITE" id="PS50949"/>
    </source>
</evidence>
<dbReference type="Gene3D" id="1.10.10.10">
    <property type="entry name" value="Winged helix-like DNA-binding domain superfamily/Winged helix DNA-binding domain"/>
    <property type="match status" value="1"/>
</dbReference>
<dbReference type="PROSITE" id="PS50949">
    <property type="entry name" value="HTH_GNTR"/>
    <property type="match status" value="1"/>
</dbReference>
<evidence type="ECO:0000313" key="7">
    <source>
        <dbReference type="Proteomes" id="UP000030700"/>
    </source>
</evidence>
<protein>
    <submittedName>
        <fullName evidence="6">Transcriptional repressor</fullName>
    </submittedName>
</protein>
<keyword evidence="4" id="KW-0804">Transcription</keyword>
<dbReference type="InterPro" id="IPR033532">
    <property type="entry name" value="AraR_ligand_bind_dom"/>
</dbReference>
<dbReference type="GO" id="GO:0000976">
    <property type="term" value="F:transcription cis-regulatory region binding"/>
    <property type="evidence" value="ECO:0007669"/>
    <property type="project" value="TreeGrafter"/>
</dbReference>
<dbReference type="PANTHER" id="PTHR30146:SF148">
    <property type="entry name" value="HTH-TYPE TRANSCRIPTIONAL REPRESSOR PURR-RELATED"/>
    <property type="match status" value="1"/>
</dbReference>
<accession>A0A0S6VRR2</accession>
<dbReference type="CDD" id="cd07377">
    <property type="entry name" value="WHTH_GntR"/>
    <property type="match status" value="1"/>
</dbReference>
<gene>
    <name evidence="6" type="ORF">U14_01160</name>
</gene>
<dbReference type="AlphaFoldDB" id="A0A0S6VRR2"/>
<keyword evidence="2" id="KW-0805">Transcription regulation</keyword>
<evidence type="ECO:0000256" key="4">
    <source>
        <dbReference type="ARBA" id="ARBA00023163"/>
    </source>
</evidence>
<dbReference type="FunFam" id="1.10.10.10:FF:000079">
    <property type="entry name" value="GntR family transcriptional regulator"/>
    <property type="match status" value="1"/>
</dbReference>
<keyword evidence="3" id="KW-0238">DNA-binding</keyword>
<dbReference type="GO" id="GO:0003700">
    <property type="term" value="F:DNA-binding transcription factor activity"/>
    <property type="evidence" value="ECO:0007669"/>
    <property type="project" value="InterPro"/>
</dbReference>
<dbReference type="Pfam" id="PF00392">
    <property type="entry name" value="GntR"/>
    <property type="match status" value="1"/>
</dbReference>
<evidence type="ECO:0000313" key="6">
    <source>
        <dbReference type="EMBL" id="GAK49936.1"/>
    </source>
</evidence>
<dbReference type="SUPFAM" id="SSF53822">
    <property type="entry name" value="Periplasmic binding protein-like I"/>
    <property type="match status" value="1"/>
</dbReference>
<dbReference type="InterPro" id="IPR036390">
    <property type="entry name" value="WH_DNA-bd_sf"/>
</dbReference>
<dbReference type="SUPFAM" id="SSF46785">
    <property type="entry name" value="Winged helix' DNA-binding domain"/>
    <property type="match status" value="1"/>
</dbReference>
<dbReference type="Pfam" id="PF13377">
    <property type="entry name" value="Peripla_BP_3"/>
    <property type="match status" value="1"/>
</dbReference>
<feature type="domain" description="HTH gntR-type" evidence="5">
    <location>
        <begin position="9"/>
        <end position="77"/>
    </location>
</feature>